<feature type="region of interest" description="Disordered" evidence="1">
    <location>
        <begin position="502"/>
        <end position="521"/>
    </location>
</feature>
<reference evidence="2 3" key="1">
    <citation type="submission" date="2023-10" db="EMBL/GenBank/DDBJ databases">
        <authorList>
            <person name="Maclean D."/>
            <person name="Macfadyen A."/>
        </authorList>
    </citation>
    <scope>NUCLEOTIDE SEQUENCE [LARGE SCALE GENOMIC DNA]</scope>
</reference>
<feature type="region of interest" description="Disordered" evidence="1">
    <location>
        <begin position="422"/>
        <end position="451"/>
    </location>
</feature>
<accession>A0AAV1IFA7</accession>
<dbReference type="GO" id="GO:1990052">
    <property type="term" value="P:ER to chloroplast lipid transport"/>
    <property type="evidence" value="ECO:0007669"/>
    <property type="project" value="InterPro"/>
</dbReference>
<sequence length="879" mass="93252">MPLLPEKLGSRGEVRGAIGSQFWDQSVQSPVSINGLVCTLPCEPPPLLMSAASGLTRSQQMVAAQALDIPFTPSFVADEGGVVLDRVYARVGGKQWWANVNGRARLQRMLKQHREGAGGKEVFQDLNNFGLCTRTRHRFGRNTTLNTCLEAPSVQTAFNALEGRIKRKRPGLFRRAHAASTEAAASDSAAGDSLASTSVQGFRETTAQDERPAEIPEQQSASYSAQEASSSAAAAASHSQAGETASMGTAGSLRGSSAQTSRPTRDAARFLSGPPLKGRAWLKHEIAGHDLVGSIAWNEQALDSAAAYCRVPMSSSVDLASQTRQDGIQYRVGVHQVTANPTEGQHGGPKPARSSLHFQGAVAVEGEALLWKPSTSNSLWDSRRMPNLPDVPPALTRSSNFEYESSPAGPVQGTAAAKAKAKPTVAQGQSAPSAAAIRETPAGSTAVESKQAEGFSIPIEWNISIDDEGHATVDNRQGRMTGSAGGEQGAAASLGAVLPGVKRKEGRPEDGKIRGGGGKAGEEAEKAIEAIRDAKKLLGEGPRFREVDASAINSGLRKASDRLAGADKGIKKLTRELEHGGLHRRLNGAEMPRGGHRRSPYSPWLAQPYLKVIAAVGCLARIPLPQGALRPIRVKRSGNRPAGTGQRATPPPQPLTGRPGSGGLARLRTLSMNTRNAAERLPRFGRELWEPYLADTLLRVFASCGISGQIGTFTRPFLDFTQASVRLDLGLTSPQAQWLAKGGSGLSSGNLQGITEDPADAGGSASFPDSPYKHRAFALEGRGIWHALSLSATQQVYGPLRARADMRVALESPPPAVPPEEAGRATLEGAWQAIRTLRATQLESIFGLDCVVPNSQGAARIAAWWSPSRKEAMMELRLF</sequence>
<feature type="compositionally biased region" description="Polar residues" evidence="1">
    <location>
        <begin position="242"/>
        <end position="262"/>
    </location>
</feature>
<feature type="compositionally biased region" description="Low complexity" evidence="1">
    <location>
        <begin position="218"/>
        <end position="241"/>
    </location>
</feature>
<feature type="region of interest" description="Disordered" evidence="1">
    <location>
        <begin position="632"/>
        <end position="663"/>
    </location>
</feature>
<evidence type="ECO:0000256" key="1">
    <source>
        <dbReference type="SAM" id="MobiDB-lite"/>
    </source>
</evidence>
<dbReference type="EMBL" id="CAUYUE010000011">
    <property type="protein sequence ID" value="CAK0784857.1"/>
    <property type="molecule type" value="Genomic_DNA"/>
</dbReference>
<dbReference type="GO" id="GO:0070300">
    <property type="term" value="F:phosphatidic acid binding"/>
    <property type="evidence" value="ECO:0007669"/>
    <property type="project" value="InterPro"/>
</dbReference>
<dbReference type="GO" id="GO:0034196">
    <property type="term" value="P:acylglycerol transport"/>
    <property type="evidence" value="ECO:0007669"/>
    <property type="project" value="InterPro"/>
</dbReference>
<gene>
    <name evidence="2" type="ORF">CVIRNUC_008062</name>
</gene>
<feature type="region of interest" description="Disordered" evidence="1">
    <location>
        <begin position="182"/>
        <end position="272"/>
    </location>
</feature>
<dbReference type="AlphaFoldDB" id="A0AAV1IFA7"/>
<evidence type="ECO:0000313" key="3">
    <source>
        <dbReference type="Proteomes" id="UP001314263"/>
    </source>
</evidence>
<dbReference type="PANTHER" id="PTHR34954:SF3">
    <property type="entry name" value="EXPRESSED PROTEIN"/>
    <property type="match status" value="1"/>
</dbReference>
<comment type="caution">
    <text evidence="2">The sequence shown here is derived from an EMBL/GenBank/DDBJ whole genome shotgun (WGS) entry which is preliminary data.</text>
</comment>
<dbReference type="InterPro" id="IPR044160">
    <property type="entry name" value="TGD4-like"/>
</dbReference>
<dbReference type="PANTHER" id="PTHR34954">
    <property type="entry name" value="EXPRESSED PROTEIN"/>
    <property type="match status" value="1"/>
</dbReference>
<evidence type="ECO:0000313" key="2">
    <source>
        <dbReference type="EMBL" id="CAK0784857.1"/>
    </source>
</evidence>
<organism evidence="2 3">
    <name type="scientific">Coccomyxa viridis</name>
    <dbReference type="NCBI Taxonomy" id="1274662"/>
    <lineage>
        <taxon>Eukaryota</taxon>
        <taxon>Viridiplantae</taxon>
        <taxon>Chlorophyta</taxon>
        <taxon>core chlorophytes</taxon>
        <taxon>Trebouxiophyceae</taxon>
        <taxon>Trebouxiophyceae incertae sedis</taxon>
        <taxon>Coccomyxaceae</taxon>
        <taxon>Coccomyxa</taxon>
    </lineage>
</organism>
<keyword evidence="3" id="KW-1185">Reference proteome</keyword>
<protein>
    <submittedName>
        <fullName evidence="2">Uncharacterized protein</fullName>
    </submittedName>
</protein>
<feature type="compositionally biased region" description="Low complexity" evidence="1">
    <location>
        <begin position="182"/>
        <end position="198"/>
    </location>
</feature>
<dbReference type="Proteomes" id="UP001314263">
    <property type="component" value="Unassembled WGS sequence"/>
</dbReference>
<proteinExistence type="predicted"/>
<name>A0AAV1IFA7_9CHLO</name>
<feature type="compositionally biased region" description="Basic and acidic residues" evidence="1">
    <location>
        <begin position="502"/>
        <end position="513"/>
    </location>
</feature>